<comment type="caution">
    <text evidence="4">The sequence shown here is derived from an EMBL/GenBank/DDBJ whole genome shotgun (WGS) entry which is preliminary data.</text>
</comment>
<gene>
    <name evidence="4" type="ORF">J2Z69_001133</name>
</gene>
<evidence type="ECO:0000256" key="2">
    <source>
        <dbReference type="ARBA" id="ARBA00022729"/>
    </source>
</evidence>
<dbReference type="InterPro" id="IPR051398">
    <property type="entry name" value="Polysacch_Deacetylase"/>
</dbReference>
<accession>A0ABS4JHV0</accession>
<keyword evidence="5" id="KW-1185">Reference proteome</keyword>
<evidence type="ECO:0000313" key="5">
    <source>
        <dbReference type="Proteomes" id="UP001519288"/>
    </source>
</evidence>
<proteinExistence type="predicted"/>
<comment type="subcellular location">
    <subcellularLocation>
        <location evidence="1">Secreted</location>
    </subcellularLocation>
</comment>
<dbReference type="SUPFAM" id="SSF88713">
    <property type="entry name" value="Glycoside hydrolase/deacetylase"/>
    <property type="match status" value="1"/>
</dbReference>
<dbReference type="PROSITE" id="PS51677">
    <property type="entry name" value="NODB"/>
    <property type="match status" value="1"/>
</dbReference>
<dbReference type="Gene3D" id="3.20.20.370">
    <property type="entry name" value="Glycoside hydrolase/deacetylase"/>
    <property type="match status" value="1"/>
</dbReference>
<organism evidence="4 5">
    <name type="scientific">Paenibacillus shirakamiensis</name>
    <dbReference type="NCBI Taxonomy" id="1265935"/>
    <lineage>
        <taxon>Bacteria</taxon>
        <taxon>Bacillati</taxon>
        <taxon>Bacillota</taxon>
        <taxon>Bacilli</taxon>
        <taxon>Bacillales</taxon>
        <taxon>Paenibacillaceae</taxon>
        <taxon>Paenibacillus</taxon>
    </lineage>
</organism>
<keyword evidence="2" id="KW-0732">Signal</keyword>
<dbReference type="InterPro" id="IPR002509">
    <property type="entry name" value="NODB_dom"/>
</dbReference>
<sequence>MNTLILAWLCFFSWAGGQPLEFQEGHPEDRIHLAKGTPTCSVPILLYHRIGKDTSDLLQMTPDHFEEEMNYLKSAGYHSIQFKDLQACWDRRQSLPSKPVLITFDDGYEDNYTAAYPILLKTGMRATIFVVTGSIGTPDRLSWEQLQTMEDSGVIDTQSHTVTHFNLTKLNELGQQRELGPSKDQILQHLGHVASVLAYPYGFYDQRSKLAVRKAGYAFAVIAEPGSASKSQGRFALHRILIPADLTLENFKEKVESH</sequence>
<evidence type="ECO:0000256" key="1">
    <source>
        <dbReference type="ARBA" id="ARBA00004613"/>
    </source>
</evidence>
<dbReference type="CDD" id="cd10918">
    <property type="entry name" value="CE4_NodB_like_5s_6s"/>
    <property type="match status" value="1"/>
</dbReference>
<evidence type="ECO:0000313" key="4">
    <source>
        <dbReference type="EMBL" id="MBP2000114.1"/>
    </source>
</evidence>
<dbReference type="Proteomes" id="UP001519288">
    <property type="component" value="Unassembled WGS sequence"/>
</dbReference>
<dbReference type="PANTHER" id="PTHR34216">
    <property type="match status" value="1"/>
</dbReference>
<dbReference type="RefSeq" id="WP_209859878.1">
    <property type="nucleotide sequence ID" value="NZ_JAGGLD010000001.1"/>
</dbReference>
<name>A0ABS4JHV0_9BACL</name>
<feature type="domain" description="NodB homology" evidence="3">
    <location>
        <begin position="98"/>
        <end position="258"/>
    </location>
</feature>
<dbReference type="InterPro" id="IPR011330">
    <property type="entry name" value="Glyco_hydro/deAcase_b/a-brl"/>
</dbReference>
<reference evidence="4 5" key="1">
    <citation type="submission" date="2021-03" db="EMBL/GenBank/DDBJ databases">
        <title>Genomic Encyclopedia of Type Strains, Phase IV (KMG-IV): sequencing the most valuable type-strain genomes for metagenomic binning, comparative biology and taxonomic classification.</title>
        <authorList>
            <person name="Goeker M."/>
        </authorList>
    </citation>
    <scope>NUCLEOTIDE SEQUENCE [LARGE SCALE GENOMIC DNA]</scope>
    <source>
        <strain evidence="4 5">DSM 26806</strain>
    </source>
</reference>
<dbReference type="PANTHER" id="PTHR34216:SF3">
    <property type="entry name" value="POLY-BETA-1,6-N-ACETYL-D-GLUCOSAMINE N-DEACETYLASE"/>
    <property type="match status" value="1"/>
</dbReference>
<dbReference type="EMBL" id="JAGGLD010000001">
    <property type="protein sequence ID" value="MBP2000114.1"/>
    <property type="molecule type" value="Genomic_DNA"/>
</dbReference>
<protein>
    <submittedName>
        <fullName evidence="4">Peptidoglycan/xylan/chitin deacetylase (PgdA/CDA1 family)</fullName>
    </submittedName>
</protein>
<evidence type="ECO:0000259" key="3">
    <source>
        <dbReference type="PROSITE" id="PS51677"/>
    </source>
</evidence>
<dbReference type="Pfam" id="PF01522">
    <property type="entry name" value="Polysacc_deac_1"/>
    <property type="match status" value="1"/>
</dbReference>